<name>F1T7Y2_9FIRM</name>
<dbReference type="GO" id="GO:0016020">
    <property type="term" value="C:membrane"/>
    <property type="evidence" value="ECO:0007669"/>
    <property type="project" value="InterPro"/>
</dbReference>
<feature type="region of interest" description="Disordered" evidence="3">
    <location>
        <begin position="574"/>
        <end position="596"/>
    </location>
</feature>
<comment type="caution">
    <text evidence="5">The sequence shown here is derived from an EMBL/GenBank/DDBJ whole genome shotgun (WGS) entry which is preliminary data.</text>
</comment>
<dbReference type="GO" id="GO:0009847">
    <property type="term" value="P:spore germination"/>
    <property type="evidence" value="ECO:0007669"/>
    <property type="project" value="InterPro"/>
</dbReference>
<dbReference type="PIRSF" id="PIRSF005690">
    <property type="entry name" value="GerBA"/>
    <property type="match status" value="1"/>
</dbReference>
<dbReference type="AlphaFoldDB" id="F1T7Y2"/>
<evidence type="ECO:0000256" key="1">
    <source>
        <dbReference type="ARBA" id="ARBA00005278"/>
    </source>
</evidence>
<dbReference type="STRING" id="588581.Cpap_4018"/>
<dbReference type="InterPro" id="IPR050768">
    <property type="entry name" value="UPF0353/GerABKA_families"/>
</dbReference>
<dbReference type="PANTHER" id="PTHR22550">
    <property type="entry name" value="SPORE GERMINATION PROTEIN"/>
    <property type="match status" value="1"/>
</dbReference>
<dbReference type="RefSeq" id="WP_004616405.1">
    <property type="nucleotide sequence ID" value="NZ_ACXX02000001.1"/>
</dbReference>
<feature type="transmembrane region" description="Helical" evidence="4">
    <location>
        <begin position="383"/>
        <end position="405"/>
    </location>
</feature>
<feature type="transmembrane region" description="Helical" evidence="4">
    <location>
        <begin position="508"/>
        <end position="529"/>
    </location>
</feature>
<dbReference type="OrthoDB" id="9772630at2"/>
<evidence type="ECO:0000313" key="5">
    <source>
        <dbReference type="EMBL" id="EGD49580.1"/>
    </source>
</evidence>
<keyword evidence="4" id="KW-1133">Transmembrane helix</keyword>
<dbReference type="eggNOG" id="COG0697">
    <property type="taxonomic scope" value="Bacteria"/>
</dbReference>
<sequence length="596" mass="66405">MGSLFKIIKNLLSYKENTSIEGFELLEGTSEGKDQKIESKVDKQNNVNQTSQSQKSSGQSSKNEAKTPLSVDGWNNVKNKKNKSQQDKKKDLQVGETIAAELKTNFERLKQELNFGKNQDVVIRNLKVARRMNAFIVYIDGMADKTTINNFILRQLMDPEHFSDFNDRCPMDYIADSVLSINEVTKEKYFKKVIMQILSGVTALFIDGYEESLLIESRGYEKRNVDKPVTENVIRGAQEGFTENLRTNITLIRRVIKNKDLITEIIPVGKTDHTSCAMLYIDGIANPAIVNEVKRRINGLDTDFVVGNGILEELIADKPYSFFPQIITTERPDKTAANILDGKVAIIAEGTPFASTVPTSFFEAMQSPEDFFLKWQFGTFLRLLRYLGLLMTLFLPGLYVALTLYHQEMIPTELLTSIAKSRENVPFPTIIEILLMEVSFELIREAGIRVPGAIGNTLGIVGALILGQAAVAANIVSPILIIVVAVGGIGSFTIPSFSLSFTARTLRFVFIFLGGIAGFYGISAGIFVFGCITCGIKSFGVPYFTPVAPKTRANNDLIAVGPIFEQKERPDFVNPLDRKRQGEPTRKWAKKKGEDK</sequence>
<reference evidence="5" key="1">
    <citation type="submission" date="2009-07" db="EMBL/GenBank/DDBJ databases">
        <authorList>
            <consortium name="US DOE Joint Genome Institute (JGI-PGF)"/>
            <person name="Lucas S."/>
            <person name="Copeland A."/>
            <person name="Lapidus A."/>
            <person name="Glavina del Rio T."/>
            <person name="Tice H."/>
            <person name="Bruce D."/>
            <person name="Goodwin L."/>
            <person name="Pitluck S."/>
            <person name="Larimer F."/>
            <person name="Land M.L."/>
            <person name="Mouttaki H."/>
            <person name="He Z."/>
            <person name="Zhou J."/>
            <person name="Hemme C.L."/>
        </authorList>
    </citation>
    <scope>NUCLEOTIDE SEQUENCE [LARGE SCALE GENOMIC DNA]</scope>
    <source>
        <strain evidence="5">DSM 2782</strain>
    </source>
</reference>
<accession>F1T7Y2</accession>
<evidence type="ECO:0000256" key="3">
    <source>
        <dbReference type="SAM" id="MobiDB-lite"/>
    </source>
</evidence>
<keyword evidence="6" id="KW-1185">Reference proteome</keyword>
<reference evidence="5" key="2">
    <citation type="submission" date="2011-01" db="EMBL/GenBank/DDBJ databases">
        <title>The Non-contiguous Finished genome of Clostridium papyrosolvens.</title>
        <authorList>
            <person name="Lucas S."/>
            <person name="Copeland A."/>
            <person name="Lapidus A."/>
            <person name="Cheng J.-F."/>
            <person name="Goodwin L."/>
            <person name="Pitluck S."/>
            <person name="Misra M."/>
            <person name="Chertkov O."/>
            <person name="Detter J.C."/>
            <person name="Han C."/>
            <person name="Tapia R."/>
            <person name="Land M."/>
            <person name="Hauser L."/>
            <person name="Kyrpides N."/>
            <person name="Ivanova N."/>
            <person name="Pagani I."/>
            <person name="Mouttaki H."/>
            <person name="He Z."/>
            <person name="Zhou J."/>
            <person name="Hemme C.L."/>
            <person name="Woyke T."/>
        </authorList>
    </citation>
    <scope>NUCLEOTIDE SEQUENCE [LARGE SCALE GENOMIC DNA]</scope>
    <source>
        <strain evidence="5">DSM 2782</strain>
    </source>
</reference>
<feature type="transmembrane region" description="Helical" evidence="4">
    <location>
        <begin position="479"/>
        <end position="501"/>
    </location>
</feature>
<dbReference type="Proteomes" id="UP000003860">
    <property type="component" value="Unassembled WGS sequence"/>
</dbReference>
<feature type="compositionally biased region" description="Low complexity" evidence="3">
    <location>
        <begin position="49"/>
        <end position="61"/>
    </location>
</feature>
<evidence type="ECO:0000256" key="2">
    <source>
        <dbReference type="ARBA" id="ARBA00023136"/>
    </source>
</evidence>
<dbReference type="Pfam" id="PF03323">
    <property type="entry name" value="GerA"/>
    <property type="match status" value="1"/>
</dbReference>
<feature type="region of interest" description="Disordered" evidence="3">
    <location>
        <begin position="26"/>
        <end position="91"/>
    </location>
</feature>
<protein>
    <submittedName>
        <fullName evidence="5">GerA spore germination protein</fullName>
    </submittedName>
</protein>
<feature type="transmembrane region" description="Helical" evidence="4">
    <location>
        <begin position="450"/>
        <end position="473"/>
    </location>
</feature>
<keyword evidence="4" id="KW-0812">Transmembrane</keyword>
<dbReference type="EMBL" id="ACXX02000001">
    <property type="protein sequence ID" value="EGD49580.1"/>
    <property type="molecule type" value="Genomic_DNA"/>
</dbReference>
<evidence type="ECO:0000313" key="6">
    <source>
        <dbReference type="Proteomes" id="UP000003860"/>
    </source>
</evidence>
<proteinExistence type="inferred from homology"/>
<gene>
    <name evidence="5" type="ORF">Cpap_4018</name>
</gene>
<keyword evidence="2 4" id="KW-0472">Membrane</keyword>
<dbReference type="InterPro" id="IPR004995">
    <property type="entry name" value="Spore_Ger"/>
</dbReference>
<evidence type="ECO:0000256" key="4">
    <source>
        <dbReference type="SAM" id="Phobius"/>
    </source>
</evidence>
<feature type="compositionally biased region" description="Basic and acidic residues" evidence="3">
    <location>
        <begin position="30"/>
        <end position="43"/>
    </location>
</feature>
<comment type="similarity">
    <text evidence="1">Belongs to the GerABKA family.</text>
</comment>
<organism evidence="5 6">
    <name type="scientific">Ruminiclostridium papyrosolvens DSM 2782</name>
    <dbReference type="NCBI Taxonomy" id="588581"/>
    <lineage>
        <taxon>Bacteria</taxon>
        <taxon>Bacillati</taxon>
        <taxon>Bacillota</taxon>
        <taxon>Clostridia</taxon>
        <taxon>Eubacteriales</taxon>
        <taxon>Oscillospiraceae</taxon>
        <taxon>Ruminiclostridium</taxon>
    </lineage>
</organism>
<dbReference type="PANTHER" id="PTHR22550:SF5">
    <property type="entry name" value="LEUCINE ZIPPER PROTEIN 4"/>
    <property type="match status" value="1"/>
</dbReference>